<accession>A0A2I2KR93</accession>
<dbReference type="AlphaFoldDB" id="A0A2I2KR93"/>
<name>A0A2I2KR93_9ACTN</name>
<reference evidence="1 2" key="1">
    <citation type="submission" date="2017-06" db="EMBL/GenBank/DDBJ databases">
        <authorList>
            <person name="Kim H.J."/>
            <person name="Triplett B.A."/>
        </authorList>
    </citation>
    <scope>NUCLEOTIDE SEQUENCE [LARGE SCALE GENOMIC DNA]</scope>
    <source>
        <strain evidence="1">FRACA_ARgP5</strain>
    </source>
</reference>
<dbReference type="EMBL" id="FZMO01000143">
    <property type="protein sequence ID" value="SNQ48184.1"/>
    <property type="molecule type" value="Genomic_DNA"/>
</dbReference>
<keyword evidence="2" id="KW-1185">Reference proteome</keyword>
<dbReference type="Proteomes" id="UP000234331">
    <property type="component" value="Unassembled WGS sequence"/>
</dbReference>
<evidence type="ECO:0000313" key="1">
    <source>
        <dbReference type="EMBL" id="SNQ48184.1"/>
    </source>
</evidence>
<gene>
    <name evidence="1" type="ORF">FRACA_2270002</name>
</gene>
<organism evidence="1 2">
    <name type="scientific">Frankia canadensis</name>
    <dbReference type="NCBI Taxonomy" id="1836972"/>
    <lineage>
        <taxon>Bacteria</taxon>
        <taxon>Bacillati</taxon>
        <taxon>Actinomycetota</taxon>
        <taxon>Actinomycetes</taxon>
        <taxon>Frankiales</taxon>
        <taxon>Frankiaceae</taxon>
        <taxon>Frankia</taxon>
    </lineage>
</organism>
<sequence length="39" mass="4360">MPAFRKTFPAAGGKCWDIMPPQWVGGLTRMLGRPVNRLC</sequence>
<proteinExistence type="predicted"/>
<evidence type="ECO:0000313" key="2">
    <source>
        <dbReference type="Proteomes" id="UP000234331"/>
    </source>
</evidence>
<protein>
    <submittedName>
        <fullName evidence="1">Uncharacterized protein</fullName>
    </submittedName>
</protein>